<accession>A0ABY8H5E9</accession>
<feature type="domain" description="N-acetyltransferase" evidence="1">
    <location>
        <begin position="15"/>
        <end position="121"/>
    </location>
</feature>
<gene>
    <name evidence="2" type="ORF">P8192_10925</name>
</gene>
<reference evidence="2 3" key="1">
    <citation type="submission" date="2023-04" db="EMBL/GenBank/DDBJ databases">
        <title>Funneling lignin-derived compounds into biodiesel using alkali-halophilic Citricoccus sp. P2.</title>
        <authorList>
            <person name="Luo C.-B."/>
        </authorList>
    </citation>
    <scope>NUCLEOTIDE SEQUENCE [LARGE SCALE GENOMIC DNA]</scope>
    <source>
        <strain evidence="2 3">P2</strain>
    </source>
</reference>
<sequence length="122" mass="14014">MTSAPKIVHEHIRIEHDADRARFELWQDHPGTEGESAAAPQFIGFLGYTVDDVEDASGHIGPVYRLQHTIIDEQFSRRGYARALVTVVLDRLREEEARISPECSYVADFLQRYPEYQDLVAR</sequence>
<dbReference type="EMBL" id="CP121252">
    <property type="protein sequence ID" value="WFP15903.1"/>
    <property type="molecule type" value="Genomic_DNA"/>
</dbReference>
<dbReference type="InterPro" id="IPR031165">
    <property type="entry name" value="GNAT_YJDJ"/>
</dbReference>
<dbReference type="InterPro" id="IPR045057">
    <property type="entry name" value="Gcn5-rel_NAT"/>
</dbReference>
<evidence type="ECO:0000313" key="2">
    <source>
        <dbReference type="EMBL" id="WFP15903.1"/>
    </source>
</evidence>
<proteinExistence type="predicted"/>
<dbReference type="PROSITE" id="PS51729">
    <property type="entry name" value="GNAT_YJDJ"/>
    <property type="match status" value="1"/>
</dbReference>
<dbReference type="Proteomes" id="UP001219037">
    <property type="component" value="Chromosome"/>
</dbReference>
<dbReference type="PANTHER" id="PTHR31435:SF9">
    <property type="entry name" value="PROTEIN NATD1"/>
    <property type="match status" value="1"/>
</dbReference>
<dbReference type="Pfam" id="PF14542">
    <property type="entry name" value="Acetyltransf_CG"/>
    <property type="match status" value="1"/>
</dbReference>
<dbReference type="RefSeq" id="WP_278156996.1">
    <property type="nucleotide sequence ID" value="NZ_CP121252.1"/>
</dbReference>
<keyword evidence="2" id="KW-0808">Transferase</keyword>
<dbReference type="EC" id="2.3.1.-" evidence="2"/>
<dbReference type="GO" id="GO:0016746">
    <property type="term" value="F:acyltransferase activity"/>
    <property type="evidence" value="ECO:0007669"/>
    <property type="project" value="UniProtKB-KW"/>
</dbReference>
<dbReference type="CDD" id="cd04301">
    <property type="entry name" value="NAT_SF"/>
    <property type="match status" value="1"/>
</dbReference>
<evidence type="ECO:0000313" key="3">
    <source>
        <dbReference type="Proteomes" id="UP001219037"/>
    </source>
</evidence>
<dbReference type="InterPro" id="IPR016181">
    <property type="entry name" value="Acyl_CoA_acyltransferase"/>
</dbReference>
<keyword evidence="2" id="KW-0012">Acyltransferase</keyword>
<name>A0ABY8H5E9_9MICC</name>
<dbReference type="PANTHER" id="PTHR31435">
    <property type="entry name" value="PROTEIN NATD1"/>
    <property type="match status" value="1"/>
</dbReference>
<dbReference type="SUPFAM" id="SSF55729">
    <property type="entry name" value="Acyl-CoA N-acyltransferases (Nat)"/>
    <property type="match status" value="1"/>
</dbReference>
<protein>
    <submittedName>
        <fullName evidence="2">GNAT family N-acetyltransferase</fullName>
        <ecNumber evidence="2">2.3.1.-</ecNumber>
    </submittedName>
</protein>
<keyword evidence="3" id="KW-1185">Reference proteome</keyword>
<evidence type="ECO:0000259" key="1">
    <source>
        <dbReference type="PROSITE" id="PS51729"/>
    </source>
</evidence>
<organism evidence="2 3">
    <name type="scientific">Citricoccus muralis</name>
    <dbReference type="NCBI Taxonomy" id="169134"/>
    <lineage>
        <taxon>Bacteria</taxon>
        <taxon>Bacillati</taxon>
        <taxon>Actinomycetota</taxon>
        <taxon>Actinomycetes</taxon>
        <taxon>Micrococcales</taxon>
        <taxon>Micrococcaceae</taxon>
        <taxon>Citricoccus</taxon>
    </lineage>
</organism>
<dbReference type="Gene3D" id="3.40.630.30">
    <property type="match status" value="1"/>
</dbReference>